<accession>A0A392TEW8</accession>
<comment type="caution">
    <text evidence="1">The sequence shown here is derived from an EMBL/GenBank/DDBJ whole genome shotgun (WGS) entry which is preliminary data.</text>
</comment>
<evidence type="ECO:0000313" key="1">
    <source>
        <dbReference type="EMBL" id="MCI59693.1"/>
    </source>
</evidence>
<dbReference type="EMBL" id="LXQA010568430">
    <property type="protein sequence ID" value="MCI59693.1"/>
    <property type="molecule type" value="Genomic_DNA"/>
</dbReference>
<name>A0A392TEW8_9FABA</name>
<feature type="non-terminal residue" evidence="1">
    <location>
        <position position="1"/>
    </location>
</feature>
<protein>
    <submittedName>
        <fullName evidence="1">Uncharacterized protein</fullName>
    </submittedName>
</protein>
<organism evidence="1 2">
    <name type="scientific">Trifolium medium</name>
    <dbReference type="NCBI Taxonomy" id="97028"/>
    <lineage>
        <taxon>Eukaryota</taxon>
        <taxon>Viridiplantae</taxon>
        <taxon>Streptophyta</taxon>
        <taxon>Embryophyta</taxon>
        <taxon>Tracheophyta</taxon>
        <taxon>Spermatophyta</taxon>
        <taxon>Magnoliopsida</taxon>
        <taxon>eudicotyledons</taxon>
        <taxon>Gunneridae</taxon>
        <taxon>Pentapetalae</taxon>
        <taxon>rosids</taxon>
        <taxon>fabids</taxon>
        <taxon>Fabales</taxon>
        <taxon>Fabaceae</taxon>
        <taxon>Papilionoideae</taxon>
        <taxon>50 kb inversion clade</taxon>
        <taxon>NPAAA clade</taxon>
        <taxon>Hologalegina</taxon>
        <taxon>IRL clade</taxon>
        <taxon>Trifolieae</taxon>
        <taxon>Trifolium</taxon>
    </lineage>
</organism>
<dbReference type="AlphaFoldDB" id="A0A392TEW8"/>
<keyword evidence="2" id="KW-1185">Reference proteome</keyword>
<proteinExistence type="predicted"/>
<evidence type="ECO:0000313" key="2">
    <source>
        <dbReference type="Proteomes" id="UP000265520"/>
    </source>
</evidence>
<dbReference type="Proteomes" id="UP000265520">
    <property type="component" value="Unassembled WGS sequence"/>
</dbReference>
<sequence>LHGVGRLQRASRRSLRRLWCEWSFCQRAIRKEILFATADSGAGAATTAELILGLDYFILIAV</sequence>
<reference evidence="1 2" key="1">
    <citation type="journal article" date="2018" name="Front. Plant Sci.">
        <title>Red Clover (Trifolium pratense) and Zigzag Clover (T. medium) - A Picture of Genomic Similarities and Differences.</title>
        <authorList>
            <person name="Dluhosova J."/>
            <person name="Istvanek J."/>
            <person name="Nedelnik J."/>
            <person name="Repkova J."/>
        </authorList>
    </citation>
    <scope>NUCLEOTIDE SEQUENCE [LARGE SCALE GENOMIC DNA]</scope>
    <source>
        <strain evidence="2">cv. 10/8</strain>
        <tissue evidence="1">Leaf</tissue>
    </source>
</reference>